<proteinExistence type="predicted"/>
<evidence type="ECO:0000313" key="5">
    <source>
        <dbReference type="EMBL" id="WDR02436.1"/>
    </source>
</evidence>
<dbReference type="EMBL" id="CP118246">
    <property type="protein sequence ID" value="WDR02436.1"/>
    <property type="molecule type" value="Genomic_DNA"/>
</dbReference>
<dbReference type="RefSeq" id="WP_282218841.1">
    <property type="nucleotide sequence ID" value="NZ_CP118246.1"/>
</dbReference>
<dbReference type="SUPFAM" id="SSF47413">
    <property type="entry name" value="lambda repressor-like DNA-binding domains"/>
    <property type="match status" value="1"/>
</dbReference>
<evidence type="ECO:0000313" key="6">
    <source>
        <dbReference type="Proteomes" id="UP001220530"/>
    </source>
</evidence>
<dbReference type="Proteomes" id="UP001220530">
    <property type="component" value="Chromosome"/>
</dbReference>
<dbReference type="CDD" id="cd06267">
    <property type="entry name" value="PBP1_LacI_sugar_binding-like"/>
    <property type="match status" value="1"/>
</dbReference>
<keyword evidence="3" id="KW-0804">Transcription</keyword>
<accession>A0ABY7YMB1</accession>
<sequence>MSLARIQDYRLVISIKSIARDLGISHMTVSRALSGHPNVNAETRRRIVARAAALGYVKSSAASVMRGAPTAIVGLLLPNIVNEFYARFANALAVLCADLGFDLVINLTNDSAARQADAIRRLRALQARTAIMVPAPGQLAGDRALHEGMRIIHLIRASDSGQTDTLLFDERTAIMSAVVHLLDNGHRRIGYIGGSDNLSSGRERLSAFTAALASRGLRPDGELIRTGDPLFETGSRCIAELIAETKIEAVVCGGFEISRGALEACLNTGVKFPDDLGFIGFGDLGAYRWIGGGITAIDLPADALAERAVAMLNDDQWQNEPQEALPCRLLIRGSTRMRMPH</sequence>
<dbReference type="Pfam" id="PF13377">
    <property type="entry name" value="Peripla_BP_3"/>
    <property type="match status" value="1"/>
</dbReference>
<evidence type="ECO:0000256" key="3">
    <source>
        <dbReference type="ARBA" id="ARBA00023163"/>
    </source>
</evidence>
<protein>
    <submittedName>
        <fullName evidence="5">LacI family DNA-binding transcriptional regulator</fullName>
    </submittedName>
</protein>
<keyword evidence="2 5" id="KW-0238">DNA-binding</keyword>
<feature type="domain" description="HTH lacI-type" evidence="4">
    <location>
        <begin position="13"/>
        <end position="67"/>
    </location>
</feature>
<dbReference type="SMART" id="SM00354">
    <property type="entry name" value="HTH_LACI"/>
    <property type="match status" value="1"/>
</dbReference>
<keyword evidence="1" id="KW-0805">Transcription regulation</keyword>
<dbReference type="PANTHER" id="PTHR30146:SF109">
    <property type="entry name" value="HTH-TYPE TRANSCRIPTIONAL REGULATOR GALS"/>
    <property type="match status" value="1"/>
</dbReference>
<name>A0ABY7YMB1_9HYPH</name>
<evidence type="ECO:0000256" key="2">
    <source>
        <dbReference type="ARBA" id="ARBA00023125"/>
    </source>
</evidence>
<dbReference type="Gene3D" id="1.10.260.40">
    <property type="entry name" value="lambda repressor-like DNA-binding domains"/>
    <property type="match status" value="1"/>
</dbReference>
<organism evidence="5 6">
    <name type="scientific">Devosia algicola</name>
    <dbReference type="NCBI Taxonomy" id="3026418"/>
    <lineage>
        <taxon>Bacteria</taxon>
        <taxon>Pseudomonadati</taxon>
        <taxon>Pseudomonadota</taxon>
        <taxon>Alphaproteobacteria</taxon>
        <taxon>Hyphomicrobiales</taxon>
        <taxon>Devosiaceae</taxon>
        <taxon>Devosia</taxon>
    </lineage>
</organism>
<gene>
    <name evidence="5" type="ORF">PSQ19_17800</name>
</gene>
<dbReference type="Gene3D" id="3.40.50.2300">
    <property type="match status" value="2"/>
</dbReference>
<dbReference type="PROSITE" id="PS50932">
    <property type="entry name" value="HTH_LACI_2"/>
    <property type="match status" value="1"/>
</dbReference>
<dbReference type="InterPro" id="IPR046335">
    <property type="entry name" value="LacI/GalR-like_sensor"/>
</dbReference>
<dbReference type="GO" id="GO:0003677">
    <property type="term" value="F:DNA binding"/>
    <property type="evidence" value="ECO:0007669"/>
    <property type="project" value="UniProtKB-KW"/>
</dbReference>
<dbReference type="InterPro" id="IPR028082">
    <property type="entry name" value="Peripla_BP_I"/>
</dbReference>
<dbReference type="PANTHER" id="PTHR30146">
    <property type="entry name" value="LACI-RELATED TRANSCRIPTIONAL REPRESSOR"/>
    <property type="match status" value="1"/>
</dbReference>
<dbReference type="Pfam" id="PF00356">
    <property type="entry name" value="LacI"/>
    <property type="match status" value="1"/>
</dbReference>
<dbReference type="CDD" id="cd01392">
    <property type="entry name" value="HTH_LacI"/>
    <property type="match status" value="1"/>
</dbReference>
<evidence type="ECO:0000259" key="4">
    <source>
        <dbReference type="PROSITE" id="PS50932"/>
    </source>
</evidence>
<dbReference type="InterPro" id="IPR000843">
    <property type="entry name" value="HTH_LacI"/>
</dbReference>
<dbReference type="InterPro" id="IPR010982">
    <property type="entry name" value="Lambda_DNA-bd_dom_sf"/>
</dbReference>
<reference evidence="5 6" key="1">
    <citation type="submission" date="2023-02" db="EMBL/GenBank/DDBJ databases">
        <title>Devosia algicola sp. nov., isolated from the phycosphere of marine algae.</title>
        <authorList>
            <person name="Kim J.M."/>
            <person name="Lee J.K."/>
            <person name="Choi B.J."/>
            <person name="Bayburt H."/>
            <person name="Jeon C.O."/>
        </authorList>
    </citation>
    <scope>NUCLEOTIDE SEQUENCE [LARGE SCALE GENOMIC DNA]</scope>
    <source>
        <strain evidence="5 6">G20-9</strain>
    </source>
</reference>
<evidence type="ECO:0000256" key="1">
    <source>
        <dbReference type="ARBA" id="ARBA00023015"/>
    </source>
</evidence>
<dbReference type="SUPFAM" id="SSF53822">
    <property type="entry name" value="Periplasmic binding protein-like I"/>
    <property type="match status" value="1"/>
</dbReference>
<keyword evidence="6" id="KW-1185">Reference proteome</keyword>